<dbReference type="OrthoDB" id="386690at2759"/>
<feature type="region of interest" description="Disordered" evidence="1">
    <location>
        <begin position="236"/>
        <end position="278"/>
    </location>
</feature>
<feature type="compositionally biased region" description="Basic and acidic residues" evidence="1">
    <location>
        <begin position="150"/>
        <end position="166"/>
    </location>
</feature>
<accession>A0A0D9QN76</accession>
<dbReference type="EMBL" id="KQ001662">
    <property type="protein sequence ID" value="KJP88378.1"/>
    <property type="molecule type" value="Genomic_DNA"/>
</dbReference>
<dbReference type="Proteomes" id="UP000054561">
    <property type="component" value="Unassembled WGS sequence"/>
</dbReference>
<protein>
    <recommendedName>
        <fullName evidence="5">Sporozoite-specific protein S10</fullName>
    </recommendedName>
</protein>
<keyword evidence="2" id="KW-0732">Signal</keyword>
<proteinExistence type="predicted"/>
<evidence type="ECO:0000313" key="4">
    <source>
        <dbReference type="Proteomes" id="UP000054561"/>
    </source>
</evidence>
<sequence>MKTFPVVLLLVVSLALRHLYNYGMLKCEKWDVRNLCERARWRMLSAQDGDNFLPSSNSADGRNDERGVHEQISRGVPREQVELIDQDTGEMMLVDVQEVGRNDSEHVTDGRPSFRATNVRDVPIDQETGEMLQEDGGAVEPTASSSMGEKTVEGGSDGKDLVRHKEEEDEEKEGDSKRSISGNAEAGLKSILSETKTPIKDNESNLLRSIINQINYVQVIGQLLHVADEGNRQSLARSIPSKEQRERQKERQNAAPGDDILWANIPNGEKKGEVPNGTKNDGMIKGYANVLLNEGKNVLKANVRTFLSRVFNLIVREKVMTRMCQRGGEQQEKGDKWKGEKCAKSSSGDCNGGKAPVPGAPADPPVDRKTNPPVDRKTNPTVDRKADPANCRLPKPSGTKFYQSEDLYHYYNSLEEMLKSRSIRWETDRVSRYFTFYPIKKIKDNLEEVMDNKIFIESVRSILFDSHEKNEKTVYSSFAVVIETLFSLIKEEKVIADMYSYVNLFFEDLDILNLKVLNFLRNSSNENYNFLGPPDLSLNNLEYILAKIYSRSVLANILSTKMNHSDSKNFSKILMSRNNDLRFTFLEKVEIVQSVIPSEGASSAMVLRNEGGQVDVPMPVADDTLCKFIPIRKKLLYEKLSLTRKVAEEVILDYLFRLLLRKVHEYVME</sequence>
<feature type="region of interest" description="Disordered" evidence="1">
    <location>
        <begin position="50"/>
        <end position="73"/>
    </location>
</feature>
<evidence type="ECO:0000313" key="3">
    <source>
        <dbReference type="EMBL" id="KJP88378.1"/>
    </source>
</evidence>
<feature type="region of interest" description="Disordered" evidence="1">
    <location>
        <begin position="123"/>
        <end position="183"/>
    </location>
</feature>
<evidence type="ECO:0000256" key="1">
    <source>
        <dbReference type="SAM" id="MobiDB-lite"/>
    </source>
</evidence>
<feature type="compositionally biased region" description="Basic and acidic residues" evidence="1">
    <location>
        <begin position="61"/>
        <end position="73"/>
    </location>
</feature>
<gene>
    <name evidence="3" type="ORF">AK88_01994</name>
</gene>
<feature type="compositionally biased region" description="Basic and acidic residues" evidence="1">
    <location>
        <begin position="240"/>
        <end position="252"/>
    </location>
</feature>
<dbReference type="AlphaFoldDB" id="A0A0D9QN76"/>
<feature type="region of interest" description="Disordered" evidence="1">
    <location>
        <begin position="326"/>
        <end position="397"/>
    </location>
</feature>
<reference evidence="3 4" key="1">
    <citation type="submission" date="2014-03" db="EMBL/GenBank/DDBJ databases">
        <title>The Genome Sequence of Plasmodium fragile nilgiri.</title>
        <authorList>
            <consortium name="The Broad Institute Genomics Platform"/>
            <consortium name="The Broad Institute Genome Sequencing Center for Infectious Disease"/>
            <person name="Neafsey D."/>
            <person name="Duraisingh M."/>
            <person name="Young S.K."/>
            <person name="Zeng Q."/>
            <person name="Gargeya S."/>
            <person name="Abouelleil A."/>
            <person name="Alvarado L."/>
            <person name="Chapman S.B."/>
            <person name="Gainer-Dewar J."/>
            <person name="Goldberg J."/>
            <person name="Griggs A."/>
            <person name="Gujja S."/>
            <person name="Hansen M."/>
            <person name="Howarth C."/>
            <person name="Imamovic A."/>
            <person name="Larimer J."/>
            <person name="Pearson M."/>
            <person name="Poon T.W."/>
            <person name="Priest M."/>
            <person name="Roberts A."/>
            <person name="Saif S."/>
            <person name="Shea T."/>
            <person name="Sykes S."/>
            <person name="Wortman J."/>
            <person name="Nusbaum C."/>
            <person name="Birren B."/>
        </authorList>
    </citation>
    <scope>NUCLEOTIDE SEQUENCE [LARGE SCALE GENOMIC DNA]</scope>
    <source>
        <strain evidence="4">nilgiri</strain>
    </source>
</reference>
<dbReference type="VEuPathDB" id="PlasmoDB:AK88_01994"/>
<feature type="compositionally biased region" description="Basic and acidic residues" evidence="1">
    <location>
        <begin position="329"/>
        <end position="343"/>
    </location>
</feature>
<feature type="compositionally biased region" description="Basic and acidic residues" evidence="1">
    <location>
        <begin position="365"/>
        <end position="387"/>
    </location>
</feature>
<evidence type="ECO:0000256" key="2">
    <source>
        <dbReference type="SAM" id="SignalP"/>
    </source>
</evidence>
<name>A0A0D9QN76_PLAFR</name>
<evidence type="ECO:0008006" key="5">
    <source>
        <dbReference type="Google" id="ProtNLM"/>
    </source>
</evidence>
<organism evidence="3 4">
    <name type="scientific">Plasmodium fragile</name>
    <dbReference type="NCBI Taxonomy" id="5857"/>
    <lineage>
        <taxon>Eukaryota</taxon>
        <taxon>Sar</taxon>
        <taxon>Alveolata</taxon>
        <taxon>Apicomplexa</taxon>
        <taxon>Aconoidasida</taxon>
        <taxon>Haemosporida</taxon>
        <taxon>Plasmodiidae</taxon>
        <taxon>Plasmodium</taxon>
        <taxon>Plasmodium (Plasmodium)</taxon>
    </lineage>
</organism>
<keyword evidence="4" id="KW-1185">Reference proteome</keyword>
<feature type="chain" id="PRO_5002343857" description="Sporozoite-specific protein S10" evidence="2">
    <location>
        <begin position="18"/>
        <end position="669"/>
    </location>
</feature>
<dbReference type="GeneID" id="24267308"/>
<dbReference type="RefSeq" id="XP_012335052.1">
    <property type="nucleotide sequence ID" value="XM_012479629.1"/>
</dbReference>
<feature type="signal peptide" evidence="2">
    <location>
        <begin position="1"/>
        <end position="17"/>
    </location>
</feature>
<dbReference type="OMA" id="CKFIPIR"/>